<accession>A0A1Q5PF58</accession>
<comment type="caution">
    <text evidence="1">The sequence shown here is derived from an EMBL/GenBank/DDBJ whole genome shotgun (WGS) entry which is preliminary data.</text>
</comment>
<evidence type="ECO:0000313" key="1">
    <source>
        <dbReference type="EMBL" id="OKL40878.1"/>
    </source>
</evidence>
<dbReference type="STRING" id="1797110.A3841_13610"/>
<reference evidence="1 2" key="1">
    <citation type="submission" date="2016-03" db="EMBL/GenBank/DDBJ databases">
        <title>Genome sequence of Pontibacter sp. nov., of the family cytophagaceae, isolated from marine sediment of the Yellow Sea, China.</title>
        <authorList>
            <person name="Zhang G."/>
            <person name="Zhang R."/>
        </authorList>
    </citation>
    <scope>NUCLEOTIDE SEQUENCE [LARGE SCALE GENOMIC DNA]</scope>
    <source>
        <strain evidence="1 2">S10-8</strain>
    </source>
</reference>
<name>A0A1Q5PF58_9BACT</name>
<proteinExistence type="predicted"/>
<dbReference type="Proteomes" id="UP000186551">
    <property type="component" value="Unassembled WGS sequence"/>
</dbReference>
<sequence length="183" mass="20787">MGLLLATVACERPVPPVTNEVGQDAFNLTTYLHEQRQKLETEQPMVLKSVAAQGREPEVVETPDIDWEDELAIFEQADLSRPALQEFYTRREQVLEDGAVAVEFTKLEDASTLVHYLRLIMAPDGRLKQLNARLQDENIIFFSNRVIELSTDSRTGDISSYQVEGVQKMIFGDTLRYEVKANL</sequence>
<keyword evidence="2" id="KW-1185">Reference proteome</keyword>
<gene>
    <name evidence="1" type="ORF">A3841_13610</name>
</gene>
<organism evidence="1 2">
    <name type="scientific">Pontibacter flavimaris</name>
    <dbReference type="NCBI Taxonomy" id="1797110"/>
    <lineage>
        <taxon>Bacteria</taxon>
        <taxon>Pseudomonadati</taxon>
        <taxon>Bacteroidota</taxon>
        <taxon>Cytophagia</taxon>
        <taxon>Cytophagales</taxon>
        <taxon>Hymenobacteraceae</taxon>
        <taxon>Pontibacter</taxon>
    </lineage>
</organism>
<dbReference type="EMBL" id="LVWA01000004">
    <property type="protein sequence ID" value="OKL40878.1"/>
    <property type="molecule type" value="Genomic_DNA"/>
</dbReference>
<evidence type="ECO:0000313" key="2">
    <source>
        <dbReference type="Proteomes" id="UP000186551"/>
    </source>
</evidence>
<protein>
    <submittedName>
        <fullName evidence="1">Uncharacterized protein</fullName>
    </submittedName>
</protein>
<dbReference type="AlphaFoldDB" id="A0A1Q5PF58"/>